<organism evidence="1 2">
    <name type="scientific">Catharanthus roseus</name>
    <name type="common">Madagascar periwinkle</name>
    <name type="synonym">Vinca rosea</name>
    <dbReference type="NCBI Taxonomy" id="4058"/>
    <lineage>
        <taxon>Eukaryota</taxon>
        <taxon>Viridiplantae</taxon>
        <taxon>Streptophyta</taxon>
        <taxon>Embryophyta</taxon>
        <taxon>Tracheophyta</taxon>
        <taxon>Spermatophyta</taxon>
        <taxon>Magnoliopsida</taxon>
        <taxon>eudicotyledons</taxon>
        <taxon>Gunneridae</taxon>
        <taxon>Pentapetalae</taxon>
        <taxon>asterids</taxon>
        <taxon>lamiids</taxon>
        <taxon>Gentianales</taxon>
        <taxon>Apocynaceae</taxon>
        <taxon>Rauvolfioideae</taxon>
        <taxon>Vinceae</taxon>
        <taxon>Catharanthinae</taxon>
        <taxon>Catharanthus</taxon>
    </lineage>
</organism>
<evidence type="ECO:0000313" key="2">
    <source>
        <dbReference type="Proteomes" id="UP001060085"/>
    </source>
</evidence>
<accession>A0ACC0BU39</accession>
<reference evidence="2" key="1">
    <citation type="journal article" date="2023" name="Nat. Plants">
        <title>Single-cell RNA sequencing provides a high-resolution roadmap for understanding the multicellular compartmentation of specialized metabolism.</title>
        <authorList>
            <person name="Sun S."/>
            <person name="Shen X."/>
            <person name="Li Y."/>
            <person name="Li Y."/>
            <person name="Wang S."/>
            <person name="Li R."/>
            <person name="Zhang H."/>
            <person name="Shen G."/>
            <person name="Guo B."/>
            <person name="Wei J."/>
            <person name="Xu J."/>
            <person name="St-Pierre B."/>
            <person name="Chen S."/>
            <person name="Sun C."/>
        </authorList>
    </citation>
    <scope>NUCLEOTIDE SEQUENCE [LARGE SCALE GENOMIC DNA]</scope>
</reference>
<comment type="caution">
    <text evidence="1">The sequence shown here is derived from an EMBL/GenBank/DDBJ whole genome shotgun (WGS) entry which is preliminary data.</text>
</comment>
<evidence type="ECO:0000313" key="1">
    <source>
        <dbReference type="EMBL" id="KAI5676186.1"/>
    </source>
</evidence>
<keyword evidence="2" id="KW-1185">Reference proteome</keyword>
<dbReference type="Proteomes" id="UP001060085">
    <property type="component" value="Linkage Group LG02"/>
</dbReference>
<gene>
    <name evidence="1" type="ORF">M9H77_07136</name>
</gene>
<name>A0ACC0BU39_CATRO</name>
<proteinExistence type="predicted"/>
<dbReference type="EMBL" id="CM044702">
    <property type="protein sequence ID" value="KAI5676186.1"/>
    <property type="molecule type" value="Genomic_DNA"/>
</dbReference>
<protein>
    <submittedName>
        <fullName evidence="1">Uncharacterized protein</fullName>
    </submittedName>
</protein>
<sequence>MGFMAAVEASTQIEMADQIAIQRKIASGPAAPPYEYYATCVENWDTLGNSALRCNKYLRRHPKQLRNTKPQVKARVYALDGLPIDIEAEVVEVSTPMGVSKATKIKYSNDGFKHTIWVL</sequence>